<evidence type="ECO:0000256" key="2">
    <source>
        <dbReference type="ARBA" id="ARBA00015915"/>
    </source>
</evidence>
<comment type="similarity">
    <text evidence="1">Belongs to the bacterial solute-binding protein 9 family.</text>
</comment>
<evidence type="ECO:0000256" key="5">
    <source>
        <dbReference type="ARBA" id="ARBA00022906"/>
    </source>
</evidence>
<gene>
    <name evidence="7" type="ORF">ACMU_05295</name>
</gene>
<dbReference type="STRING" id="1454373.ACMU_05295"/>
<dbReference type="Proteomes" id="UP000026249">
    <property type="component" value="Unassembled WGS sequence"/>
</dbReference>
<feature type="signal peptide" evidence="6">
    <location>
        <begin position="1"/>
        <end position="28"/>
    </location>
</feature>
<protein>
    <recommendedName>
        <fullName evidence="2">High-affinity zinc uptake system protein ZnuA</fullName>
    </recommendedName>
</protein>
<dbReference type="PANTHER" id="PTHR42953">
    <property type="entry name" value="HIGH-AFFINITY ZINC UPTAKE SYSTEM PROTEIN ZNUA-RELATED"/>
    <property type="match status" value="1"/>
</dbReference>
<keyword evidence="8" id="KW-1185">Reference proteome</keyword>
<evidence type="ECO:0000256" key="4">
    <source>
        <dbReference type="ARBA" id="ARBA00022729"/>
    </source>
</evidence>
<dbReference type="Pfam" id="PF01297">
    <property type="entry name" value="ZnuA"/>
    <property type="match status" value="1"/>
</dbReference>
<dbReference type="GO" id="GO:0046872">
    <property type="term" value="F:metal ion binding"/>
    <property type="evidence" value="ECO:0007669"/>
    <property type="project" value="InterPro"/>
</dbReference>
<dbReference type="InterPro" id="IPR050492">
    <property type="entry name" value="Bact_metal-bind_prot9"/>
</dbReference>
<keyword evidence="4 6" id="KW-0732">Signal</keyword>
<accession>A0A037ZNF1</accession>
<name>A0A037ZNF1_9RHOB</name>
<evidence type="ECO:0000313" key="8">
    <source>
        <dbReference type="Proteomes" id="UP000026249"/>
    </source>
</evidence>
<dbReference type="InterPro" id="IPR006127">
    <property type="entry name" value="ZnuA-like"/>
</dbReference>
<keyword evidence="5" id="KW-0406">Ion transport</keyword>
<evidence type="ECO:0000256" key="6">
    <source>
        <dbReference type="SAM" id="SignalP"/>
    </source>
</evidence>
<keyword evidence="5" id="KW-0862">Zinc</keyword>
<evidence type="ECO:0000256" key="1">
    <source>
        <dbReference type="ARBA" id="ARBA00011028"/>
    </source>
</evidence>
<reference evidence="7 8" key="1">
    <citation type="submission" date="2014-03" db="EMBL/GenBank/DDBJ databases">
        <title>Draft Genome Sequence of Actibacterium mucosum KCTC 23349, a Marine Alphaproteobacterium with Complex Ionic Requirements Isolated from Mediterranean Seawater at Malvarrosa Beach, Valencia, Spain.</title>
        <authorList>
            <person name="Arahal D.R."/>
            <person name="Shao Z."/>
            <person name="Lai Q."/>
            <person name="Pujalte M.J."/>
        </authorList>
    </citation>
    <scope>NUCLEOTIDE SEQUENCE [LARGE SCALE GENOMIC DNA]</scope>
    <source>
        <strain evidence="7 8">KCTC 23349</strain>
    </source>
</reference>
<organism evidence="7 8">
    <name type="scientific">Actibacterium mucosum KCTC 23349</name>
    <dbReference type="NCBI Taxonomy" id="1454373"/>
    <lineage>
        <taxon>Bacteria</taxon>
        <taxon>Pseudomonadati</taxon>
        <taxon>Pseudomonadota</taxon>
        <taxon>Alphaproteobacteria</taxon>
        <taxon>Rhodobacterales</taxon>
        <taxon>Roseobacteraceae</taxon>
        <taxon>Actibacterium</taxon>
    </lineage>
</organism>
<dbReference type="PANTHER" id="PTHR42953:SF3">
    <property type="entry name" value="HIGH-AFFINITY ZINC UPTAKE SYSTEM PROTEIN ZNUA"/>
    <property type="match status" value="1"/>
</dbReference>
<sequence>MRKLTMTHVLKRVFAALAVVLSANAALAEDRPRVVAVNQALQYLAERLLDGAADVVFPVPEGVDPSFWRPSIADISMVQSADLILLNGAGFATWIDRVSLPRSRVVNTSKAIEGQFIVTQSITHSHGDGGEHSHEGVASYIWLDPTLAIAQAEAIASAITTRDLAGDGDVQARLDDLTSDMMALDATAQDALSSLQGVEMIATHPRYQYFARRYGLSVTSLEWEAGAMPTEDQRAELERLGDELNARILIWEAQPPRAAVEAANELGFQSVVFEPWAGHATHNTFFEAFSYAVSALAKAAKQASN</sequence>
<dbReference type="GO" id="GO:0006829">
    <property type="term" value="P:zinc ion transport"/>
    <property type="evidence" value="ECO:0007669"/>
    <property type="project" value="UniProtKB-KW"/>
</dbReference>
<dbReference type="Gene3D" id="3.40.50.1980">
    <property type="entry name" value="Nitrogenase molybdenum iron protein domain"/>
    <property type="match status" value="2"/>
</dbReference>
<proteinExistence type="inferred from homology"/>
<dbReference type="AlphaFoldDB" id="A0A037ZNF1"/>
<dbReference type="OrthoDB" id="9793396at2"/>
<dbReference type="EMBL" id="JFKE01000002">
    <property type="protein sequence ID" value="KAJ56361.1"/>
    <property type="molecule type" value="Genomic_DNA"/>
</dbReference>
<comment type="caution">
    <text evidence="7">The sequence shown here is derived from an EMBL/GenBank/DDBJ whole genome shotgun (WGS) entry which is preliminary data.</text>
</comment>
<evidence type="ECO:0000256" key="3">
    <source>
        <dbReference type="ARBA" id="ARBA00022448"/>
    </source>
</evidence>
<keyword evidence="5" id="KW-0864">Zinc transport</keyword>
<keyword evidence="3" id="KW-0813">Transport</keyword>
<feature type="chain" id="PRO_5001564526" description="High-affinity zinc uptake system protein ZnuA" evidence="6">
    <location>
        <begin position="29"/>
        <end position="305"/>
    </location>
</feature>
<evidence type="ECO:0000313" key="7">
    <source>
        <dbReference type="EMBL" id="KAJ56361.1"/>
    </source>
</evidence>
<dbReference type="RefSeq" id="WP_051587911.1">
    <property type="nucleotide sequence ID" value="NZ_JFKE01000002.1"/>
</dbReference>
<dbReference type="SUPFAM" id="SSF53807">
    <property type="entry name" value="Helical backbone' metal receptor"/>
    <property type="match status" value="1"/>
</dbReference>